<sequence length="136" mass="15955">MNFSSQEIELARSLRQRGIPWEPEAGNYVYDLTGFCKQKSPFQERVYFILNYPYFMRNVGGVDRFKEIMLWLPTWENLRDLLRVHGISDQQVSLHLAETQAIENGTERLALYQLAEATFTSQEPPIHSSDRESLQR</sequence>
<dbReference type="EMBL" id="FXUG01000014">
    <property type="protein sequence ID" value="SMP71706.1"/>
    <property type="molecule type" value="Genomic_DNA"/>
</dbReference>
<dbReference type="Proteomes" id="UP001158067">
    <property type="component" value="Unassembled WGS sequence"/>
</dbReference>
<evidence type="ECO:0000313" key="1">
    <source>
        <dbReference type="EMBL" id="SMP71706.1"/>
    </source>
</evidence>
<name>A0ABY1QHK7_9BACT</name>
<proteinExistence type="predicted"/>
<protein>
    <submittedName>
        <fullName evidence="1">Uncharacterized protein</fullName>
    </submittedName>
</protein>
<comment type="caution">
    <text evidence="1">The sequence shown here is derived from an EMBL/GenBank/DDBJ whole genome shotgun (WGS) entry which is preliminary data.</text>
</comment>
<evidence type="ECO:0000313" key="2">
    <source>
        <dbReference type="Proteomes" id="UP001158067"/>
    </source>
</evidence>
<reference evidence="1 2" key="1">
    <citation type="submission" date="2017-05" db="EMBL/GenBank/DDBJ databases">
        <authorList>
            <person name="Varghese N."/>
            <person name="Submissions S."/>
        </authorList>
    </citation>
    <scope>NUCLEOTIDE SEQUENCE [LARGE SCALE GENOMIC DNA]</scope>
    <source>
        <strain evidence="1 2">DSM 25457</strain>
    </source>
</reference>
<organism evidence="1 2">
    <name type="scientific">Neorhodopirellula lusitana</name>
    <dbReference type="NCBI Taxonomy" id="445327"/>
    <lineage>
        <taxon>Bacteria</taxon>
        <taxon>Pseudomonadati</taxon>
        <taxon>Planctomycetota</taxon>
        <taxon>Planctomycetia</taxon>
        <taxon>Pirellulales</taxon>
        <taxon>Pirellulaceae</taxon>
        <taxon>Neorhodopirellula</taxon>
    </lineage>
</organism>
<accession>A0ABY1QHK7</accession>
<gene>
    <name evidence="1" type="ORF">SAMN06265222_11499</name>
</gene>
<keyword evidence="2" id="KW-1185">Reference proteome</keyword>